<dbReference type="GO" id="GO:0016491">
    <property type="term" value="F:oxidoreductase activity"/>
    <property type="evidence" value="ECO:0007669"/>
    <property type="project" value="UniProtKB-KW"/>
</dbReference>
<keyword evidence="5" id="KW-0411">Iron-sulfur</keyword>
<dbReference type="KEGG" id="fpf:DCC35_12275"/>
<protein>
    <submittedName>
        <fullName evidence="7">(2Fe-2S)-binding protein</fullName>
    </submittedName>
</protein>
<dbReference type="InterPro" id="IPR051452">
    <property type="entry name" value="Diverse_Oxidoreductases"/>
</dbReference>
<dbReference type="AlphaFoldDB" id="A0A4D7JKK7"/>
<name>A0A4D7JKK7_9BACT</name>
<dbReference type="RefSeq" id="WP_137091062.1">
    <property type="nucleotide sequence ID" value="NZ_CP028923.1"/>
</dbReference>
<dbReference type="GO" id="GO:0051537">
    <property type="term" value="F:2 iron, 2 sulfur cluster binding"/>
    <property type="evidence" value="ECO:0007669"/>
    <property type="project" value="UniProtKB-KW"/>
</dbReference>
<feature type="domain" description="2Fe-2S ferredoxin-type" evidence="6">
    <location>
        <begin position="2"/>
        <end position="78"/>
    </location>
</feature>
<keyword evidence="8" id="KW-1185">Reference proteome</keyword>
<dbReference type="PANTHER" id="PTHR44379:SF2">
    <property type="entry name" value="BLR6218 PROTEIN"/>
    <property type="match status" value="1"/>
</dbReference>
<organism evidence="7 8">
    <name type="scientific">Mangrovivirga cuniculi</name>
    <dbReference type="NCBI Taxonomy" id="2715131"/>
    <lineage>
        <taxon>Bacteria</taxon>
        <taxon>Pseudomonadati</taxon>
        <taxon>Bacteroidota</taxon>
        <taxon>Cytophagia</taxon>
        <taxon>Cytophagales</taxon>
        <taxon>Mangrovivirgaceae</taxon>
        <taxon>Mangrovivirga</taxon>
    </lineage>
</organism>
<dbReference type="SUPFAM" id="SSF47741">
    <property type="entry name" value="CO dehydrogenase ISP C-domain like"/>
    <property type="match status" value="1"/>
</dbReference>
<evidence type="ECO:0000313" key="7">
    <source>
        <dbReference type="EMBL" id="QCK15463.1"/>
    </source>
</evidence>
<evidence type="ECO:0000256" key="1">
    <source>
        <dbReference type="ARBA" id="ARBA00022714"/>
    </source>
</evidence>
<evidence type="ECO:0000313" key="8">
    <source>
        <dbReference type="Proteomes" id="UP000298616"/>
    </source>
</evidence>
<dbReference type="Proteomes" id="UP000298616">
    <property type="component" value="Chromosome"/>
</dbReference>
<dbReference type="CDD" id="cd00207">
    <property type="entry name" value="fer2"/>
    <property type="match status" value="1"/>
</dbReference>
<evidence type="ECO:0000256" key="3">
    <source>
        <dbReference type="ARBA" id="ARBA00023002"/>
    </source>
</evidence>
<keyword evidence="2" id="KW-0479">Metal-binding</keyword>
<dbReference type="Pfam" id="PF00111">
    <property type="entry name" value="Fer2"/>
    <property type="match status" value="1"/>
</dbReference>
<gene>
    <name evidence="7" type="ORF">DCC35_12275</name>
</gene>
<dbReference type="InterPro" id="IPR006058">
    <property type="entry name" value="2Fe2S_fd_BS"/>
</dbReference>
<dbReference type="EMBL" id="CP028923">
    <property type="protein sequence ID" value="QCK15463.1"/>
    <property type="molecule type" value="Genomic_DNA"/>
</dbReference>
<dbReference type="PANTHER" id="PTHR44379">
    <property type="entry name" value="OXIDOREDUCTASE WITH IRON-SULFUR SUBUNIT"/>
    <property type="match status" value="1"/>
</dbReference>
<dbReference type="InterPro" id="IPR036884">
    <property type="entry name" value="2Fe-2S-bd_dom_sf"/>
</dbReference>
<evidence type="ECO:0000256" key="4">
    <source>
        <dbReference type="ARBA" id="ARBA00023004"/>
    </source>
</evidence>
<keyword evidence="1" id="KW-0001">2Fe-2S</keyword>
<proteinExistence type="predicted"/>
<dbReference type="PROSITE" id="PS00197">
    <property type="entry name" value="2FE2S_FER_1"/>
    <property type="match status" value="1"/>
</dbReference>
<reference evidence="7 8" key="1">
    <citation type="submission" date="2018-04" db="EMBL/GenBank/DDBJ databases">
        <title>Complete genome uncultured novel isolate.</title>
        <authorList>
            <person name="Merlino G."/>
        </authorList>
    </citation>
    <scope>NUCLEOTIDE SEQUENCE [LARGE SCALE GENOMIC DNA]</scope>
    <source>
        <strain evidence="8">R1DC9</strain>
    </source>
</reference>
<dbReference type="InterPro" id="IPR036010">
    <property type="entry name" value="2Fe-2S_ferredoxin-like_sf"/>
</dbReference>
<sequence length="154" mass="16605">MAEFNININGKDLTVDADPNTPLLWVLRDHLKLVGTKYGCGIAQCGACTVHMDGSAVRSCQLPISTVANNEIVTIEGLSEKGDHPVQKAWLEHDVPQCGYCQAGQIMTATALLKRNPNPSDKDIENAMYGNICRCGTYTRIKAAIKTAAKSQSA</sequence>
<dbReference type="InterPro" id="IPR012675">
    <property type="entry name" value="Beta-grasp_dom_sf"/>
</dbReference>
<dbReference type="Gene3D" id="1.10.150.120">
    <property type="entry name" value="[2Fe-2S]-binding domain"/>
    <property type="match status" value="1"/>
</dbReference>
<keyword evidence="4" id="KW-0408">Iron</keyword>
<dbReference type="InterPro" id="IPR002888">
    <property type="entry name" value="2Fe-2S-bd"/>
</dbReference>
<dbReference type="OrthoDB" id="9796880at2"/>
<keyword evidence="3" id="KW-0560">Oxidoreductase</keyword>
<evidence type="ECO:0000256" key="2">
    <source>
        <dbReference type="ARBA" id="ARBA00022723"/>
    </source>
</evidence>
<dbReference type="FunFam" id="1.10.150.120:FF:000003">
    <property type="entry name" value="Carbon monoxide dehydrogenase, small subunit"/>
    <property type="match status" value="1"/>
</dbReference>
<dbReference type="Pfam" id="PF01799">
    <property type="entry name" value="Fer2_2"/>
    <property type="match status" value="1"/>
</dbReference>
<dbReference type="GO" id="GO:0046872">
    <property type="term" value="F:metal ion binding"/>
    <property type="evidence" value="ECO:0007669"/>
    <property type="project" value="UniProtKB-KW"/>
</dbReference>
<dbReference type="PROSITE" id="PS51085">
    <property type="entry name" value="2FE2S_FER_2"/>
    <property type="match status" value="1"/>
</dbReference>
<evidence type="ECO:0000256" key="5">
    <source>
        <dbReference type="ARBA" id="ARBA00023014"/>
    </source>
</evidence>
<dbReference type="Gene3D" id="3.10.20.30">
    <property type="match status" value="1"/>
</dbReference>
<dbReference type="InterPro" id="IPR001041">
    <property type="entry name" value="2Fe-2S_ferredoxin-type"/>
</dbReference>
<accession>A0A4D7JKK7</accession>
<dbReference type="SUPFAM" id="SSF54292">
    <property type="entry name" value="2Fe-2S ferredoxin-like"/>
    <property type="match status" value="1"/>
</dbReference>
<evidence type="ECO:0000259" key="6">
    <source>
        <dbReference type="PROSITE" id="PS51085"/>
    </source>
</evidence>